<dbReference type="InterPro" id="IPR050678">
    <property type="entry name" value="DNA_Partitioning_ATPase"/>
</dbReference>
<dbReference type="InterPro" id="IPR025669">
    <property type="entry name" value="AAA_dom"/>
</dbReference>
<dbReference type="RefSeq" id="WP_006874719.1">
    <property type="nucleotide sequence ID" value="NZ_CABIWA010000019.1"/>
</dbReference>
<proteinExistence type="predicted"/>
<dbReference type="PANTHER" id="PTHR13696:SF99">
    <property type="entry name" value="COBYRINIC ACID AC-DIAMIDE SYNTHASE"/>
    <property type="match status" value="1"/>
</dbReference>
<name>A0A174UK67_9FIRM</name>
<dbReference type="CDD" id="cd02042">
    <property type="entry name" value="ParAB_family"/>
    <property type="match status" value="1"/>
</dbReference>
<evidence type="ECO:0000313" key="2">
    <source>
        <dbReference type="EMBL" id="CUQ22984.1"/>
    </source>
</evidence>
<dbReference type="EMBL" id="QVME01000015">
    <property type="protein sequence ID" value="RGE64684.1"/>
    <property type="molecule type" value="Genomic_DNA"/>
</dbReference>
<dbReference type="AlphaFoldDB" id="A0A174UK67"/>
<organism evidence="2 4">
    <name type="scientific">Anaerotruncus colihominis</name>
    <dbReference type="NCBI Taxonomy" id="169435"/>
    <lineage>
        <taxon>Bacteria</taxon>
        <taxon>Bacillati</taxon>
        <taxon>Bacillota</taxon>
        <taxon>Clostridia</taxon>
        <taxon>Eubacteriales</taxon>
        <taxon>Oscillospiraceae</taxon>
        <taxon>Anaerotruncus</taxon>
    </lineage>
</organism>
<feature type="domain" description="AAA" evidence="1">
    <location>
        <begin position="2"/>
        <end position="182"/>
    </location>
</feature>
<dbReference type="EMBL" id="CZBE01000039">
    <property type="protein sequence ID" value="CUQ22984.1"/>
    <property type="molecule type" value="Genomic_DNA"/>
</dbReference>
<evidence type="ECO:0000313" key="5">
    <source>
        <dbReference type="Proteomes" id="UP000260828"/>
    </source>
</evidence>
<evidence type="ECO:0000313" key="3">
    <source>
        <dbReference type="EMBL" id="RGE64684.1"/>
    </source>
</evidence>
<dbReference type="OrthoDB" id="1856956at2"/>
<gene>
    <name evidence="2" type="primary">soj_5</name>
    <name evidence="3" type="ORF">DXC40_17550</name>
    <name evidence="2" type="ORF">ERS852551_03633</name>
</gene>
<dbReference type="PANTHER" id="PTHR13696">
    <property type="entry name" value="P-LOOP CONTAINING NUCLEOSIDE TRIPHOSPHATE HYDROLASE"/>
    <property type="match status" value="1"/>
</dbReference>
<dbReference type="InterPro" id="IPR027417">
    <property type="entry name" value="P-loop_NTPase"/>
</dbReference>
<evidence type="ECO:0000313" key="4">
    <source>
        <dbReference type="Proteomes" id="UP000095765"/>
    </source>
</evidence>
<dbReference type="Proteomes" id="UP000260828">
    <property type="component" value="Unassembled WGS sequence"/>
</dbReference>
<reference evidence="3 5" key="2">
    <citation type="submission" date="2018-08" db="EMBL/GenBank/DDBJ databases">
        <title>A genome reference for cultivated species of the human gut microbiota.</title>
        <authorList>
            <person name="Zou Y."/>
            <person name="Xue W."/>
            <person name="Luo G."/>
        </authorList>
    </citation>
    <scope>NUCLEOTIDE SEQUENCE [LARGE SCALE GENOMIC DNA]</scope>
    <source>
        <strain evidence="3 5">TF05-12AC</strain>
    </source>
</reference>
<accession>A0A174UK67</accession>
<dbReference type="Gene3D" id="3.40.50.300">
    <property type="entry name" value="P-loop containing nucleotide triphosphate hydrolases"/>
    <property type="match status" value="1"/>
</dbReference>
<sequence>MAKIITFGTLKGGVGKTMLCFNIGGIVSQLGKRVLVIDSDLQGNLTNNMGIDRTSADLLTTYDIYNIETDQPDPQALVVRQPIERLPQLDMIAGSIFLHKAELKIASVAGREQILSNYLADNREFFDAYDYIFIDTNPSMSIVNQNAFLASDAVLLVSDVSMNAIEGAQLFIALWEDARRRLRRADNIRGFIVNDYDQRNKLSTDFLEYLRTSPDVEDLRALLFQTVIPRNVRITESELAAIPISLYDLRSKGCDAIASLVDEMFEKNIL</sequence>
<reference evidence="2 4" key="1">
    <citation type="submission" date="2015-09" db="EMBL/GenBank/DDBJ databases">
        <authorList>
            <consortium name="Pathogen Informatics"/>
        </authorList>
    </citation>
    <scope>NUCLEOTIDE SEQUENCE [LARGE SCALE GENOMIC DNA]</scope>
    <source>
        <strain evidence="2 4">2789STDY5834939</strain>
    </source>
</reference>
<protein>
    <submittedName>
        <fullName evidence="3">ParA family protein</fullName>
    </submittedName>
    <submittedName>
        <fullName evidence="2">Sporulation initiation inhibitor protein soj</fullName>
    </submittedName>
</protein>
<dbReference type="SUPFAM" id="SSF52540">
    <property type="entry name" value="P-loop containing nucleoside triphosphate hydrolases"/>
    <property type="match status" value="1"/>
</dbReference>
<evidence type="ECO:0000259" key="1">
    <source>
        <dbReference type="Pfam" id="PF13614"/>
    </source>
</evidence>
<dbReference type="Pfam" id="PF13614">
    <property type="entry name" value="AAA_31"/>
    <property type="match status" value="1"/>
</dbReference>
<dbReference type="GeneID" id="72465800"/>
<dbReference type="Proteomes" id="UP000095765">
    <property type="component" value="Unassembled WGS sequence"/>
</dbReference>